<accession>A0A5C5G264</accession>
<keyword evidence="2" id="KW-1185">Reference proteome</keyword>
<dbReference type="Proteomes" id="UP000311382">
    <property type="component" value="Unassembled WGS sequence"/>
</dbReference>
<evidence type="ECO:0000313" key="2">
    <source>
        <dbReference type="Proteomes" id="UP000311382"/>
    </source>
</evidence>
<organism evidence="1 2">
    <name type="scientific">Rhodotorula diobovata</name>
    <dbReference type="NCBI Taxonomy" id="5288"/>
    <lineage>
        <taxon>Eukaryota</taxon>
        <taxon>Fungi</taxon>
        <taxon>Dikarya</taxon>
        <taxon>Basidiomycota</taxon>
        <taxon>Pucciniomycotina</taxon>
        <taxon>Microbotryomycetes</taxon>
        <taxon>Sporidiobolales</taxon>
        <taxon>Sporidiobolaceae</taxon>
        <taxon>Rhodotorula</taxon>
    </lineage>
</organism>
<name>A0A5C5G264_9BASI</name>
<proteinExistence type="predicted"/>
<protein>
    <submittedName>
        <fullName evidence="1">Uncharacterized protein</fullName>
    </submittedName>
</protein>
<reference evidence="1 2" key="1">
    <citation type="submission" date="2019-03" db="EMBL/GenBank/DDBJ databases">
        <title>Rhodosporidium diobovatum UCD-FST 08-225 genome sequencing, assembly, and annotation.</title>
        <authorList>
            <person name="Fakankun I.U."/>
            <person name="Fristensky B."/>
            <person name="Levin D.B."/>
        </authorList>
    </citation>
    <scope>NUCLEOTIDE SEQUENCE [LARGE SCALE GENOMIC DNA]</scope>
    <source>
        <strain evidence="1 2">UCD-FST 08-225</strain>
    </source>
</reference>
<dbReference type="AlphaFoldDB" id="A0A5C5G264"/>
<gene>
    <name evidence="1" type="ORF">DMC30DRAFT_414595</name>
</gene>
<comment type="caution">
    <text evidence="1">The sequence shown here is derived from an EMBL/GenBank/DDBJ whole genome shotgun (WGS) entry which is preliminary data.</text>
</comment>
<evidence type="ECO:0000313" key="1">
    <source>
        <dbReference type="EMBL" id="TNY22995.1"/>
    </source>
</evidence>
<dbReference type="EMBL" id="SOZI01000017">
    <property type="protein sequence ID" value="TNY22995.1"/>
    <property type="molecule type" value="Genomic_DNA"/>
</dbReference>
<sequence length="380" mass="42816">MPHDQSVPSSFQIDAAVAVVKAWSERRVQPPPSLARPVFDYGVSLQVWRNIFRQRQPHERMEAGREFDEEKLPVHLQTLLVSKNVGRGHVVGLSTEVSVKTQSGEVEFAVQEAWDSFAFHIVDSFLTLNAVPGHGALPSGDPLHFLPRPCTLFRLFDLLYSTNVLCTYRDGACRHPECLVERHLTRLPSTLTPHSPVLVFVLLRDLRILFEIDDEVEQRIDDSDGRRTQERVVTLASLAAHEHDASLIAEDEYFLTRDDWHALAVRARGSPLAPSWLHTVHRVGAGHMLELLLRHPAVAAAQAKLELSLQTARPLAFTRSLNGPTPEEALAKRNAHAWTKAMEWFNYFFNTVAQVHPEVVVRPSPFQPRARRGAHGLEQA</sequence>